<dbReference type="EMBL" id="JAACJL010000051">
    <property type="protein sequence ID" value="KAF4612483.1"/>
    <property type="molecule type" value="Genomic_DNA"/>
</dbReference>
<evidence type="ECO:0000259" key="1">
    <source>
        <dbReference type="Pfam" id="PF22893"/>
    </source>
</evidence>
<sequence length="310" mass="35151">MTDERRMHGRNVGDIYRNESCLVYDMRHTALVESWACWLIGFIPALSQTYTTMSLSNTKIVSLSRSQVGETTQVNQSFFAGASNIIISGGQFNNVGGDLVIHPENWDRAEVEHMLQQLLKIHLEQRSIADGNIGYSHDNGGVTIIDALGEKLVFPPTIMALFSDAHDNLSKHFRGKLGEDRVHSGRYCLVKQGDGMRVDERDWNTVVQAGEVLVMCMLIEKVWVESRKQTCPKCGDTRLGTQRDGGFYVCRRCRKRFTFERAPHEKRWQPPSEDDNMVATFVNVRKEFVKNDNMVTILSRKYVAAGLESS</sequence>
<reference evidence="2 3" key="1">
    <citation type="submission" date="2019-12" db="EMBL/GenBank/DDBJ databases">
        <authorList>
            <person name="Floudas D."/>
            <person name="Bentzer J."/>
            <person name="Ahren D."/>
            <person name="Johansson T."/>
            <person name="Persson P."/>
            <person name="Tunlid A."/>
        </authorList>
    </citation>
    <scope>NUCLEOTIDE SEQUENCE [LARGE SCALE GENOMIC DNA]</scope>
    <source>
        <strain evidence="2 3">CBS 102.39</strain>
    </source>
</reference>
<organism evidence="2 3">
    <name type="scientific">Agrocybe pediades</name>
    <dbReference type="NCBI Taxonomy" id="84607"/>
    <lineage>
        <taxon>Eukaryota</taxon>
        <taxon>Fungi</taxon>
        <taxon>Dikarya</taxon>
        <taxon>Basidiomycota</taxon>
        <taxon>Agaricomycotina</taxon>
        <taxon>Agaricomycetes</taxon>
        <taxon>Agaricomycetidae</taxon>
        <taxon>Agaricales</taxon>
        <taxon>Agaricineae</taxon>
        <taxon>Strophariaceae</taxon>
        <taxon>Agrocybe</taxon>
    </lineage>
</organism>
<keyword evidence="3" id="KW-1185">Reference proteome</keyword>
<dbReference type="Proteomes" id="UP000521872">
    <property type="component" value="Unassembled WGS sequence"/>
</dbReference>
<gene>
    <name evidence="2" type="ORF">D9613_012978</name>
</gene>
<name>A0A8H4QKC4_9AGAR</name>
<dbReference type="InterPro" id="IPR054464">
    <property type="entry name" value="ULD_fung"/>
</dbReference>
<evidence type="ECO:0000313" key="2">
    <source>
        <dbReference type="EMBL" id="KAF4612483.1"/>
    </source>
</evidence>
<proteinExistence type="predicted"/>
<protein>
    <recommendedName>
        <fullName evidence="1">Ubiquitin-like domain-containing protein</fullName>
    </recommendedName>
</protein>
<comment type="caution">
    <text evidence="2">The sequence shown here is derived from an EMBL/GenBank/DDBJ whole genome shotgun (WGS) entry which is preliminary data.</text>
</comment>
<dbReference type="Pfam" id="PF22893">
    <property type="entry name" value="ULD_2"/>
    <property type="match status" value="1"/>
</dbReference>
<accession>A0A8H4QKC4</accession>
<evidence type="ECO:0000313" key="3">
    <source>
        <dbReference type="Proteomes" id="UP000521872"/>
    </source>
</evidence>
<dbReference type="AlphaFoldDB" id="A0A8H4QKC4"/>
<feature type="domain" description="Ubiquitin-like" evidence="1">
    <location>
        <begin position="141"/>
        <end position="220"/>
    </location>
</feature>